<accession>A0A841Q7V7</accession>
<gene>
    <name evidence="2" type="ORF">HNQ94_003158</name>
</gene>
<evidence type="ECO:0000313" key="3">
    <source>
        <dbReference type="Proteomes" id="UP000581688"/>
    </source>
</evidence>
<dbReference type="Proteomes" id="UP000581688">
    <property type="component" value="Unassembled WGS sequence"/>
</dbReference>
<keyword evidence="3" id="KW-1185">Reference proteome</keyword>
<keyword evidence="1" id="KW-0812">Transmembrane</keyword>
<comment type="caution">
    <text evidence="2">The sequence shown here is derived from an EMBL/GenBank/DDBJ whole genome shotgun (WGS) entry which is preliminary data.</text>
</comment>
<feature type="transmembrane region" description="Helical" evidence="1">
    <location>
        <begin position="109"/>
        <end position="128"/>
    </location>
</feature>
<reference evidence="2 3" key="1">
    <citation type="submission" date="2020-08" db="EMBL/GenBank/DDBJ databases">
        <title>Genomic Encyclopedia of Type Strains, Phase IV (KMG-IV): sequencing the most valuable type-strain genomes for metagenomic binning, comparative biology and taxonomic classification.</title>
        <authorList>
            <person name="Goeker M."/>
        </authorList>
    </citation>
    <scope>NUCLEOTIDE SEQUENCE [LARGE SCALE GENOMIC DNA]</scope>
    <source>
        <strain evidence="2 3">DSM 19612</strain>
    </source>
</reference>
<keyword evidence="1" id="KW-0472">Membrane</keyword>
<dbReference type="AlphaFoldDB" id="A0A841Q7V7"/>
<dbReference type="InterPro" id="IPR021683">
    <property type="entry name" value="DUF3267"/>
</dbReference>
<dbReference type="RefSeq" id="WP_174497169.1">
    <property type="nucleotide sequence ID" value="NZ_CADDWK010000012.1"/>
</dbReference>
<evidence type="ECO:0000313" key="2">
    <source>
        <dbReference type="EMBL" id="MBB6454669.1"/>
    </source>
</evidence>
<organism evidence="2 3">
    <name type="scientific">Salirhabdus euzebyi</name>
    <dbReference type="NCBI Taxonomy" id="394506"/>
    <lineage>
        <taxon>Bacteria</taxon>
        <taxon>Bacillati</taxon>
        <taxon>Bacillota</taxon>
        <taxon>Bacilli</taxon>
        <taxon>Bacillales</taxon>
        <taxon>Bacillaceae</taxon>
        <taxon>Salirhabdus</taxon>
    </lineage>
</organism>
<dbReference type="Pfam" id="PF11667">
    <property type="entry name" value="DUF3267"/>
    <property type="match status" value="1"/>
</dbReference>
<sequence length="180" mass="20797">MNNCWKTVNITRELGQGRIYIMSCLIGLFAFILLFLPYSILHQHTPIKDLGFGALLIILVLLPTLHKMTHVLPLVLLNKRMRVRWQLEMGFIPTISYQTKTQLSKGNSIFMWLSPTIFLTIPGLVVGFVTPTYYPYIIVFTAMNIGMSFKDFLYIKQFIYAPKKCIIENAKDGYDILVQR</sequence>
<dbReference type="EMBL" id="JACHGH010000011">
    <property type="protein sequence ID" value="MBB6454669.1"/>
    <property type="molecule type" value="Genomic_DNA"/>
</dbReference>
<evidence type="ECO:0000256" key="1">
    <source>
        <dbReference type="SAM" id="Phobius"/>
    </source>
</evidence>
<proteinExistence type="predicted"/>
<name>A0A841Q7V7_9BACI</name>
<feature type="transmembrane region" description="Helical" evidence="1">
    <location>
        <begin position="52"/>
        <end position="77"/>
    </location>
</feature>
<keyword evidence="1" id="KW-1133">Transmembrane helix</keyword>
<feature type="transmembrane region" description="Helical" evidence="1">
    <location>
        <begin position="20"/>
        <end position="40"/>
    </location>
</feature>
<protein>
    <submittedName>
        <fullName evidence="2">Multisubunit Na+/H+ antiporter MnhE subunit</fullName>
    </submittedName>
</protein>
<feature type="transmembrane region" description="Helical" evidence="1">
    <location>
        <begin position="134"/>
        <end position="154"/>
    </location>
</feature>